<organism evidence="10 11">
    <name type="scientific">Salirhabdus euzebyi</name>
    <dbReference type="NCBI Taxonomy" id="394506"/>
    <lineage>
        <taxon>Bacteria</taxon>
        <taxon>Bacillati</taxon>
        <taxon>Bacillota</taxon>
        <taxon>Bacilli</taxon>
        <taxon>Bacillales</taxon>
        <taxon>Bacillaceae</taxon>
        <taxon>Salirhabdus</taxon>
    </lineage>
</organism>
<dbReference type="Pfam" id="PF00015">
    <property type="entry name" value="MCPsignal"/>
    <property type="match status" value="1"/>
</dbReference>
<dbReference type="PANTHER" id="PTHR32089:SF112">
    <property type="entry name" value="LYSOZYME-LIKE PROTEIN-RELATED"/>
    <property type="match status" value="1"/>
</dbReference>
<evidence type="ECO:0000256" key="3">
    <source>
        <dbReference type="ARBA" id="ARBA00023136"/>
    </source>
</evidence>
<evidence type="ECO:0000313" key="10">
    <source>
        <dbReference type="EMBL" id="MBB6454289.1"/>
    </source>
</evidence>
<name>A0A841Q6X5_9BACI</name>
<keyword evidence="7" id="KW-0812">Transmembrane</keyword>
<sequence>MLEDIKKKEISFQMRLLVVISMLFLFTIAVVGTISYIKAKDSQLSLVNERLEREVFIMREMARNLKYAFVNDEDQFTKQLLHSVEDQRIKLMQDNYSPKLFLIGNDESLQMEKRVAQQANLNQNIVGKIKGEGNSSFFAKWQGKQWLFSFGTVQELQGIYVIAIPKSELMESANELAKYFLTAGIVSIVLMLIFVSFIIRKMTLPLTKLRSEMKKARDGSFGNVETINSSIPEVRSLNKSFQMLMDKISELFQNIQDAITQLTDTSDELAVSSEELSATQEVMRTDLHKVMNSAEKTQGTFKQYEEIFYRLKNLMVLLKNEFEEMKHKQQKMNHSVKSGSSDVVSIVGALEEFYDGVLLMTNKISEFQLHTNNIRKAGTMIQDLSERTKLLALNATIEAARAGEHGKGFAVVAEEVRKLAENSRSAAIEIEQKVVDTVHIGNFFSDQFLTLKDELSGQLKIAQTSSSTFSTLANEIKEVDMHINRSTSEVIKAESVIPELESAFQHFYAHIEETLSSLQQLFESSEIQQKSMEETEDMRTQLVAISQSLASIGK</sequence>
<gene>
    <name evidence="10" type="ORF">HNQ94_002764</name>
</gene>
<dbReference type="Gene3D" id="1.10.287.950">
    <property type="entry name" value="Methyl-accepting chemotaxis protein"/>
    <property type="match status" value="1"/>
</dbReference>
<keyword evidence="11" id="KW-1185">Reference proteome</keyword>
<feature type="domain" description="Methyl-accepting transducer" evidence="8">
    <location>
        <begin position="244"/>
        <end position="522"/>
    </location>
</feature>
<dbReference type="GO" id="GO:0005886">
    <property type="term" value="C:plasma membrane"/>
    <property type="evidence" value="ECO:0007669"/>
    <property type="project" value="UniProtKB-SubCell"/>
</dbReference>
<evidence type="ECO:0000259" key="9">
    <source>
        <dbReference type="PROSITE" id="PS50885"/>
    </source>
</evidence>
<comment type="subcellular location">
    <subcellularLocation>
        <location evidence="1">Cell membrane</location>
    </subcellularLocation>
</comment>
<feature type="domain" description="HAMP" evidence="9">
    <location>
        <begin position="200"/>
        <end position="253"/>
    </location>
</feature>
<feature type="transmembrane region" description="Helical" evidence="7">
    <location>
        <begin position="16"/>
        <end position="37"/>
    </location>
</feature>
<evidence type="ECO:0000256" key="5">
    <source>
        <dbReference type="ARBA" id="ARBA00029447"/>
    </source>
</evidence>
<evidence type="ECO:0000256" key="1">
    <source>
        <dbReference type="ARBA" id="ARBA00004236"/>
    </source>
</evidence>
<proteinExistence type="inferred from homology"/>
<dbReference type="InterPro" id="IPR004089">
    <property type="entry name" value="MCPsignal_dom"/>
</dbReference>
<dbReference type="SUPFAM" id="SSF58104">
    <property type="entry name" value="Methyl-accepting chemotaxis protein (MCP) signaling domain"/>
    <property type="match status" value="2"/>
</dbReference>
<dbReference type="EMBL" id="JACHGH010000008">
    <property type="protein sequence ID" value="MBB6454289.1"/>
    <property type="molecule type" value="Genomic_DNA"/>
</dbReference>
<reference evidence="10 11" key="1">
    <citation type="submission" date="2020-08" db="EMBL/GenBank/DDBJ databases">
        <title>Genomic Encyclopedia of Type Strains, Phase IV (KMG-IV): sequencing the most valuable type-strain genomes for metagenomic binning, comparative biology and taxonomic classification.</title>
        <authorList>
            <person name="Goeker M."/>
        </authorList>
    </citation>
    <scope>NUCLEOTIDE SEQUENCE [LARGE SCALE GENOMIC DNA]</scope>
    <source>
        <strain evidence="10 11">DSM 19612</strain>
    </source>
</reference>
<keyword evidence="3 7" id="KW-0472">Membrane</keyword>
<dbReference type="Gene3D" id="6.10.340.10">
    <property type="match status" value="1"/>
</dbReference>
<feature type="transmembrane region" description="Helical" evidence="7">
    <location>
        <begin position="179"/>
        <end position="199"/>
    </location>
</feature>
<dbReference type="GO" id="GO:0007165">
    <property type="term" value="P:signal transduction"/>
    <property type="evidence" value="ECO:0007669"/>
    <property type="project" value="UniProtKB-KW"/>
</dbReference>
<dbReference type="AlphaFoldDB" id="A0A841Q6X5"/>
<dbReference type="PROSITE" id="PS50885">
    <property type="entry name" value="HAMP"/>
    <property type="match status" value="1"/>
</dbReference>
<comment type="similarity">
    <text evidence="5">Belongs to the methyl-accepting chemotaxis (MCP) protein family.</text>
</comment>
<dbReference type="RefSeq" id="WP_174494648.1">
    <property type="nucleotide sequence ID" value="NZ_CADDWK010000001.1"/>
</dbReference>
<evidence type="ECO:0000256" key="7">
    <source>
        <dbReference type="SAM" id="Phobius"/>
    </source>
</evidence>
<dbReference type="Proteomes" id="UP000581688">
    <property type="component" value="Unassembled WGS sequence"/>
</dbReference>
<comment type="caution">
    <text evidence="10">The sequence shown here is derived from an EMBL/GenBank/DDBJ whole genome shotgun (WGS) entry which is preliminary data.</text>
</comment>
<evidence type="ECO:0000259" key="8">
    <source>
        <dbReference type="PROSITE" id="PS50111"/>
    </source>
</evidence>
<dbReference type="PROSITE" id="PS50111">
    <property type="entry name" value="CHEMOTAXIS_TRANSDUC_2"/>
    <property type="match status" value="1"/>
</dbReference>
<dbReference type="InterPro" id="IPR003660">
    <property type="entry name" value="HAMP_dom"/>
</dbReference>
<keyword evidence="7" id="KW-1133">Transmembrane helix</keyword>
<evidence type="ECO:0000256" key="2">
    <source>
        <dbReference type="ARBA" id="ARBA00022475"/>
    </source>
</evidence>
<dbReference type="PANTHER" id="PTHR32089">
    <property type="entry name" value="METHYL-ACCEPTING CHEMOTAXIS PROTEIN MCPB"/>
    <property type="match status" value="1"/>
</dbReference>
<dbReference type="SMART" id="SM00283">
    <property type="entry name" value="MA"/>
    <property type="match status" value="1"/>
</dbReference>
<protein>
    <submittedName>
        <fullName evidence="10">Methyl-accepting chemotaxis protein</fullName>
    </submittedName>
</protein>
<evidence type="ECO:0000256" key="6">
    <source>
        <dbReference type="PROSITE-ProRule" id="PRU00284"/>
    </source>
</evidence>
<evidence type="ECO:0000313" key="11">
    <source>
        <dbReference type="Proteomes" id="UP000581688"/>
    </source>
</evidence>
<keyword evidence="4 6" id="KW-0807">Transducer</keyword>
<accession>A0A841Q6X5</accession>
<evidence type="ECO:0000256" key="4">
    <source>
        <dbReference type="ARBA" id="ARBA00023224"/>
    </source>
</evidence>
<keyword evidence="2" id="KW-1003">Cell membrane</keyword>